<dbReference type="Pfam" id="PF04107">
    <property type="entry name" value="GCS2"/>
    <property type="match status" value="1"/>
</dbReference>
<dbReference type="InterPro" id="IPR050141">
    <property type="entry name" value="GCL_type2/YbdK_subfam"/>
</dbReference>
<dbReference type="Gene3D" id="3.30.590.20">
    <property type="match status" value="1"/>
</dbReference>
<dbReference type="PANTHER" id="PTHR36510:SF3">
    <property type="entry name" value="CONSERVED PROTEIN"/>
    <property type="match status" value="1"/>
</dbReference>
<dbReference type="SUPFAM" id="SSF55931">
    <property type="entry name" value="Glutamine synthetase/guanido kinase"/>
    <property type="match status" value="1"/>
</dbReference>
<evidence type="ECO:0000313" key="1">
    <source>
        <dbReference type="EMBL" id="MFC5365876.1"/>
    </source>
</evidence>
<reference evidence="1 2" key="1">
    <citation type="journal article" date="2019" name="Int. J. Syst. Evol. Microbiol.">
        <title>The Global Catalogue of Microorganisms (GCM) 10K type strain sequencing project: providing services to taxonomists for standard genome sequencing and annotation.</title>
        <authorList>
            <consortium name="The Broad Institute Genomics Platform"/>
            <consortium name="The Broad Institute Genome Sequencing Center for Infectious Disease"/>
            <person name="Wu L."/>
            <person name="Ma J."/>
        </authorList>
    </citation>
    <scope>NUCLEOTIDE SEQUENCE [LARGE SCALE GENOMIC DNA]</scope>
    <source>
        <strain evidence="1 2">CGMCC 1.12237</strain>
    </source>
</reference>
<sequence>MDEIVAAVEESLSPETREEFDARVERQAATVGHDVRSGALDNDDFAVGLELETYATDATGRLVRLPDALFDSGVCGKELGVHNVELNTKPDVFDAPGLERQAASIRTAVREARQAVADLSADTDRPADADADDSIRLPLDAMWTVGPSEGAGAYLDAHTEQDGVVIAENMRRNARYVALDNEILRRAGGSVTLDVPGVERAFPTILVESLATSIQPHLQIPATDDLPTYFDVALRTMAPVLALATNSPFLPAEFYPEVRGEEAHEIVTASHHELRIAVFEQGINAGCEPGREKVRFPRDLTAATDVADRLVADETYAPFLTEPHAEVPDDYTERFPELDHKRGTYWRWLRTVVGGQVPRGTRDRHGDTAGDDNTTASVRLEYRPLPTQPTATDVVGLQCLTVGLIRGLVAADHPVVGLDWADARESFYDVAANGLDADLAWITAEGEETTDSDTVLREVFEYARRGLTEQGLHEAKADAYLAPIDARRRVGTTPSDWKRERVHEVVDDGATLPEAICRMQRDYLERAGRVDSFVDWL</sequence>
<comment type="caution">
    <text evidence="1">The sequence shown here is derived from an EMBL/GenBank/DDBJ whole genome shotgun (WGS) entry which is preliminary data.</text>
</comment>
<organism evidence="1 2">
    <name type="scientific">Salinirubrum litoreum</name>
    <dbReference type="NCBI Taxonomy" id="1126234"/>
    <lineage>
        <taxon>Archaea</taxon>
        <taxon>Methanobacteriati</taxon>
        <taxon>Methanobacteriota</taxon>
        <taxon>Stenosarchaea group</taxon>
        <taxon>Halobacteria</taxon>
        <taxon>Halobacteriales</taxon>
        <taxon>Haloferacaceae</taxon>
        <taxon>Salinirubrum</taxon>
    </lineage>
</organism>
<dbReference type="InterPro" id="IPR014746">
    <property type="entry name" value="Gln_synth/guanido_kin_cat_dom"/>
</dbReference>
<evidence type="ECO:0000313" key="2">
    <source>
        <dbReference type="Proteomes" id="UP001596201"/>
    </source>
</evidence>
<protein>
    <recommendedName>
        <fullName evidence="3">Glutamate--cysteine ligase</fullName>
    </recommendedName>
</protein>
<dbReference type="InterPro" id="IPR006336">
    <property type="entry name" value="GCS2"/>
</dbReference>
<dbReference type="Proteomes" id="UP001596201">
    <property type="component" value="Unassembled WGS sequence"/>
</dbReference>
<dbReference type="EMBL" id="JBHSKX010000001">
    <property type="protein sequence ID" value="MFC5365876.1"/>
    <property type="molecule type" value="Genomic_DNA"/>
</dbReference>
<keyword evidence="2" id="KW-1185">Reference proteome</keyword>
<accession>A0ABD5R7Q6</accession>
<proteinExistence type="predicted"/>
<gene>
    <name evidence="1" type="ORF">ACFPJ5_02930</name>
</gene>
<dbReference type="AlphaFoldDB" id="A0ABD5R7Q6"/>
<evidence type="ECO:0008006" key="3">
    <source>
        <dbReference type="Google" id="ProtNLM"/>
    </source>
</evidence>
<name>A0ABD5R7Q6_9EURY</name>
<dbReference type="RefSeq" id="WP_227228796.1">
    <property type="nucleotide sequence ID" value="NZ_JAJCVJ010000001.1"/>
</dbReference>
<dbReference type="PANTHER" id="PTHR36510">
    <property type="entry name" value="GLUTAMATE--CYSTEINE LIGASE 2-RELATED"/>
    <property type="match status" value="1"/>
</dbReference>